<dbReference type="EMBL" id="JAIFTL010000028">
    <property type="protein sequence ID" value="KAG9325973.1"/>
    <property type="molecule type" value="Genomic_DNA"/>
</dbReference>
<dbReference type="Proteomes" id="UP000717515">
    <property type="component" value="Unassembled WGS sequence"/>
</dbReference>
<dbReference type="InterPro" id="IPR029006">
    <property type="entry name" value="ADF-H/Gelsolin-like_dom_sf"/>
</dbReference>
<gene>
    <name evidence="7" type="ORF">KVV02_008405</name>
</gene>
<dbReference type="PANTHER" id="PTHR11913">
    <property type="entry name" value="COFILIN-RELATED"/>
    <property type="match status" value="1"/>
</dbReference>
<reference evidence="7" key="1">
    <citation type="submission" date="2021-07" db="EMBL/GenBank/DDBJ databases">
        <title>Draft genome of Mortierella alpina, strain LL118, isolated from an aspen leaf litter sample.</title>
        <authorList>
            <person name="Yang S."/>
            <person name="Vinatzer B.A."/>
        </authorList>
    </citation>
    <scope>NUCLEOTIDE SEQUENCE</scope>
    <source>
        <strain evidence="7">LL118</strain>
    </source>
</reference>
<dbReference type="GO" id="GO:0003779">
    <property type="term" value="F:actin binding"/>
    <property type="evidence" value="ECO:0007669"/>
    <property type="project" value="UniProtKB-KW"/>
</dbReference>
<dbReference type="AlphaFoldDB" id="A0A9P8CYU0"/>
<dbReference type="SUPFAM" id="SSF55753">
    <property type="entry name" value="Actin depolymerizing proteins"/>
    <property type="match status" value="1"/>
</dbReference>
<evidence type="ECO:0000256" key="3">
    <source>
        <dbReference type="ARBA" id="ARBA00015630"/>
    </source>
</evidence>
<comment type="caution">
    <text evidence="7">The sequence shown here is derived from an EMBL/GenBank/DDBJ whole genome shotgun (WGS) entry which is preliminary data.</text>
</comment>
<accession>A0A9P8CYU0</accession>
<dbReference type="Gene3D" id="3.40.20.10">
    <property type="entry name" value="Severin"/>
    <property type="match status" value="1"/>
</dbReference>
<dbReference type="InterPro" id="IPR017904">
    <property type="entry name" value="ADF/Cofilin"/>
</dbReference>
<evidence type="ECO:0000259" key="6">
    <source>
        <dbReference type="PROSITE" id="PS51263"/>
    </source>
</evidence>
<evidence type="ECO:0000256" key="2">
    <source>
        <dbReference type="ARBA" id="ARBA00006844"/>
    </source>
</evidence>
<dbReference type="PROSITE" id="PS51263">
    <property type="entry name" value="ADF_H"/>
    <property type="match status" value="1"/>
</dbReference>
<protein>
    <recommendedName>
        <fullName evidence="3">Cofilin</fullName>
    </recommendedName>
    <alternativeName>
        <fullName evidence="5">Actin-depolymerizing factor 1</fullName>
    </alternativeName>
</protein>
<sequence>MSSSSGIAVDSACVDAFQNLKLGKKVKYIIYKLSDDNKSITVEKDAAEGTYDDFLAGLPSDDCRYAVYDFDYSSPDGDRNKIVFYAWSPDSAKIKSKMIYSSSKEALRKSLNGIAVEIQGTDFDEVSHDSVLEKIQRR</sequence>
<dbReference type="SMART" id="SM00102">
    <property type="entry name" value="ADF"/>
    <property type="match status" value="1"/>
</dbReference>
<feature type="domain" description="ADF-H" evidence="6">
    <location>
        <begin position="4"/>
        <end position="136"/>
    </location>
</feature>
<comment type="subcellular location">
    <subcellularLocation>
        <location evidence="1">Nucleus matrix</location>
    </subcellularLocation>
</comment>
<comment type="similarity">
    <text evidence="2">Belongs to the actin-binding proteins ADF family.</text>
</comment>
<evidence type="ECO:0000256" key="1">
    <source>
        <dbReference type="ARBA" id="ARBA00004109"/>
    </source>
</evidence>
<evidence type="ECO:0000256" key="4">
    <source>
        <dbReference type="ARBA" id="ARBA00023203"/>
    </source>
</evidence>
<dbReference type="Pfam" id="PF00241">
    <property type="entry name" value="Cofilin_ADF"/>
    <property type="match status" value="1"/>
</dbReference>
<dbReference type="GO" id="GO:0030042">
    <property type="term" value="P:actin filament depolymerization"/>
    <property type="evidence" value="ECO:0007669"/>
    <property type="project" value="InterPro"/>
</dbReference>
<keyword evidence="4" id="KW-0009">Actin-binding</keyword>
<dbReference type="PRINTS" id="PR00006">
    <property type="entry name" value="COFILIN"/>
</dbReference>
<evidence type="ECO:0000313" key="8">
    <source>
        <dbReference type="Proteomes" id="UP000717515"/>
    </source>
</evidence>
<proteinExistence type="inferred from homology"/>
<evidence type="ECO:0000256" key="5">
    <source>
        <dbReference type="ARBA" id="ARBA00032427"/>
    </source>
</evidence>
<dbReference type="GO" id="GO:0015629">
    <property type="term" value="C:actin cytoskeleton"/>
    <property type="evidence" value="ECO:0007669"/>
    <property type="project" value="InterPro"/>
</dbReference>
<evidence type="ECO:0000313" key="7">
    <source>
        <dbReference type="EMBL" id="KAG9325973.1"/>
    </source>
</evidence>
<organism evidence="7 8">
    <name type="scientific">Mortierella alpina</name>
    <name type="common">Oleaginous fungus</name>
    <name type="synonym">Mortierella renispora</name>
    <dbReference type="NCBI Taxonomy" id="64518"/>
    <lineage>
        <taxon>Eukaryota</taxon>
        <taxon>Fungi</taxon>
        <taxon>Fungi incertae sedis</taxon>
        <taxon>Mucoromycota</taxon>
        <taxon>Mortierellomycotina</taxon>
        <taxon>Mortierellomycetes</taxon>
        <taxon>Mortierellales</taxon>
        <taxon>Mortierellaceae</taxon>
        <taxon>Mortierella</taxon>
    </lineage>
</organism>
<dbReference type="InterPro" id="IPR002108">
    <property type="entry name" value="ADF-H"/>
</dbReference>
<dbReference type="GO" id="GO:0016363">
    <property type="term" value="C:nuclear matrix"/>
    <property type="evidence" value="ECO:0007669"/>
    <property type="project" value="UniProtKB-SubCell"/>
</dbReference>
<dbReference type="CDD" id="cd11286">
    <property type="entry name" value="ADF_cofilin_like"/>
    <property type="match status" value="1"/>
</dbReference>
<name>A0A9P8CYU0_MORAP</name>